<feature type="region of interest" description="Disordered" evidence="5">
    <location>
        <begin position="344"/>
        <end position="376"/>
    </location>
</feature>
<dbReference type="EMBL" id="FNXT01000947">
    <property type="protein sequence ID" value="SZX69682.1"/>
    <property type="molecule type" value="Genomic_DNA"/>
</dbReference>
<dbReference type="STRING" id="3088.A0A383VXY4"/>
<dbReference type="CDD" id="cd07023">
    <property type="entry name" value="S49_Sppa_N_C"/>
    <property type="match status" value="1"/>
</dbReference>
<evidence type="ECO:0000313" key="7">
    <source>
        <dbReference type="EMBL" id="SZX69682.1"/>
    </source>
</evidence>
<evidence type="ECO:0000259" key="6">
    <source>
        <dbReference type="Pfam" id="PF01343"/>
    </source>
</evidence>
<dbReference type="PANTHER" id="PTHR33209:SF1">
    <property type="entry name" value="PEPTIDASE S49 DOMAIN-CONTAINING PROTEIN"/>
    <property type="match status" value="1"/>
</dbReference>
<dbReference type="AlphaFoldDB" id="A0A383VXY4"/>
<keyword evidence="3" id="KW-0378">Hydrolase</keyword>
<dbReference type="Proteomes" id="UP000256970">
    <property type="component" value="Unassembled WGS sequence"/>
</dbReference>
<proteinExistence type="inferred from homology"/>
<name>A0A383VXY4_TETOB</name>
<dbReference type="InterPro" id="IPR047272">
    <property type="entry name" value="S49_SppA_C"/>
</dbReference>
<gene>
    <name evidence="7" type="ORF">BQ4739_LOCUS9972</name>
</gene>
<sequence length="825" mass="85926">MQTAQSHPQQPKRNVMSLAKGYFTGAKRAAGAFIIFSIGSSLYSKYKAWQEYVTLPPAFYLELDLEQQVLVERASSNPYALLTSGLHQLELQQLIQVLHTAKQDARVRGLLAVLGGRENFGGMAQLQELRNALLDFRVHAKGRAPVFAYSNVFGEGGMNGTGVYYLASAADKVFMPPSSMLSLLGFESTQVFVRGLLDKLKVQPEVFRREEYKAALAPLMGSGFDPAHRENVTSLLQSLYDQVVSGIASARRLSPQQVEAAVNAAPLLPATASSLGLLDGLLYRDQVEQQLLAQLPPEVQQQLEQARSKPPPATPAALLSAQLAGPRVSMQRYTVATQWAEKSASLTGSSSSSPISTTPAAAAAPSNPTQHSAAGLPIPPAAVQQQQQQAGSRWMQAQVQSKPCVAVITAAGPIMQAGSGGPGAGGEGMVESHKLVRVLRAMRENPQVRAVVLRINSPGGSAVASDMIGREVKLMREAGKPVVACMGDVAASGGYYIAAPANKILAQPGTITGSIGVLAARIKVKEALGEYGVTSDTVQLGDNASWASGFHTLTPQQQQMVEGMMDATYDSFLADGVEGMMDATYDSFLAEVAAGRGMSKEAVRELAKGRVWSGQQAVEAGLVDELGGVSRAVELAKQLAGLPEEPSATQTVEWPQRRVPPLLLLLKSSGALPGSTDQPAVSVTAAAGAAAAAAAVAAARLSEAADAAAGMLGLFAAHYWSIGQDDALQAGTDQQQQQQLPQLQAMQAAVAGLQVQQPLSMPAALAAAAAATAAAAAPGHVPAEAGAAAAAAAFAGLAAAAVQQQQHVMAPQMLSLEAPLLAYSC</sequence>
<evidence type="ECO:0000313" key="8">
    <source>
        <dbReference type="Proteomes" id="UP000256970"/>
    </source>
</evidence>
<comment type="similarity">
    <text evidence="1">Belongs to the peptidase S49 family.</text>
</comment>
<feature type="domain" description="Peptidase S49" evidence="6">
    <location>
        <begin position="578"/>
        <end position="642"/>
    </location>
</feature>
<feature type="domain" description="Peptidase S49" evidence="6">
    <location>
        <begin position="156"/>
        <end position="291"/>
    </location>
</feature>
<dbReference type="InterPro" id="IPR002142">
    <property type="entry name" value="Peptidase_S49"/>
</dbReference>
<evidence type="ECO:0000256" key="4">
    <source>
        <dbReference type="ARBA" id="ARBA00022825"/>
    </source>
</evidence>
<dbReference type="SUPFAM" id="SSF52096">
    <property type="entry name" value="ClpP/crotonase"/>
    <property type="match status" value="2"/>
</dbReference>
<feature type="compositionally biased region" description="Low complexity" evidence="5">
    <location>
        <begin position="344"/>
        <end position="369"/>
    </location>
</feature>
<evidence type="ECO:0000256" key="1">
    <source>
        <dbReference type="ARBA" id="ARBA00008683"/>
    </source>
</evidence>
<reference evidence="7 8" key="1">
    <citation type="submission" date="2016-10" db="EMBL/GenBank/DDBJ databases">
        <authorList>
            <person name="Cai Z."/>
        </authorList>
    </citation>
    <scope>NUCLEOTIDE SEQUENCE [LARGE SCALE GENOMIC DNA]</scope>
</reference>
<protein>
    <recommendedName>
        <fullName evidence="6">Peptidase S49 domain-containing protein</fullName>
    </recommendedName>
</protein>
<organism evidence="7 8">
    <name type="scientific">Tetradesmus obliquus</name>
    <name type="common">Green alga</name>
    <name type="synonym">Acutodesmus obliquus</name>
    <dbReference type="NCBI Taxonomy" id="3088"/>
    <lineage>
        <taxon>Eukaryota</taxon>
        <taxon>Viridiplantae</taxon>
        <taxon>Chlorophyta</taxon>
        <taxon>core chlorophytes</taxon>
        <taxon>Chlorophyceae</taxon>
        <taxon>CS clade</taxon>
        <taxon>Sphaeropleales</taxon>
        <taxon>Scenedesmaceae</taxon>
        <taxon>Tetradesmus</taxon>
    </lineage>
</organism>
<dbReference type="Pfam" id="PF01343">
    <property type="entry name" value="Peptidase_S49"/>
    <property type="match status" value="3"/>
</dbReference>
<evidence type="ECO:0000256" key="2">
    <source>
        <dbReference type="ARBA" id="ARBA00022670"/>
    </source>
</evidence>
<accession>A0A383VXY4</accession>
<feature type="domain" description="Peptidase S49" evidence="6">
    <location>
        <begin position="476"/>
        <end position="573"/>
    </location>
</feature>
<dbReference type="PANTHER" id="PTHR33209">
    <property type="entry name" value="PROTEASE 4"/>
    <property type="match status" value="1"/>
</dbReference>
<keyword evidence="2" id="KW-0645">Protease</keyword>
<dbReference type="CDD" id="cd07018">
    <property type="entry name" value="S49_SppA_67K_type"/>
    <property type="match status" value="1"/>
</dbReference>
<keyword evidence="4" id="KW-0720">Serine protease</keyword>
<dbReference type="GO" id="GO:0006508">
    <property type="term" value="P:proteolysis"/>
    <property type="evidence" value="ECO:0007669"/>
    <property type="project" value="UniProtKB-KW"/>
</dbReference>
<dbReference type="Gene3D" id="3.90.226.10">
    <property type="entry name" value="2-enoyl-CoA Hydratase, Chain A, domain 1"/>
    <property type="match status" value="4"/>
</dbReference>
<dbReference type="GO" id="GO:0008236">
    <property type="term" value="F:serine-type peptidase activity"/>
    <property type="evidence" value="ECO:0007669"/>
    <property type="project" value="UniProtKB-KW"/>
</dbReference>
<dbReference type="InterPro" id="IPR047217">
    <property type="entry name" value="S49_SppA_67K_type_N"/>
</dbReference>
<dbReference type="InterPro" id="IPR029045">
    <property type="entry name" value="ClpP/crotonase-like_dom_sf"/>
</dbReference>
<evidence type="ECO:0000256" key="3">
    <source>
        <dbReference type="ARBA" id="ARBA00022801"/>
    </source>
</evidence>
<evidence type="ECO:0000256" key="5">
    <source>
        <dbReference type="SAM" id="MobiDB-lite"/>
    </source>
</evidence>
<keyword evidence="8" id="KW-1185">Reference proteome</keyword>